<dbReference type="InterPro" id="IPR001509">
    <property type="entry name" value="Epimerase_deHydtase"/>
</dbReference>
<comment type="similarity">
    <text evidence="1">Belongs to the NAD(P)-dependent epimerase/dehydratase family. SDR39U1 subfamily.</text>
</comment>
<dbReference type="SUPFAM" id="SSF51735">
    <property type="entry name" value="NAD(P)-binding Rossmann-fold domains"/>
    <property type="match status" value="1"/>
</dbReference>
<dbReference type="PANTHER" id="PTHR11092:SF0">
    <property type="entry name" value="EPIMERASE FAMILY PROTEIN SDR39U1"/>
    <property type="match status" value="1"/>
</dbReference>
<dbReference type="Pfam" id="PF01370">
    <property type="entry name" value="Epimerase"/>
    <property type="match status" value="1"/>
</dbReference>
<dbReference type="InterPro" id="IPR036291">
    <property type="entry name" value="NAD(P)-bd_dom_sf"/>
</dbReference>
<dbReference type="CDD" id="cd05242">
    <property type="entry name" value="SDR_a8"/>
    <property type="match status" value="1"/>
</dbReference>
<dbReference type="EMBL" id="JAUJEB010000009">
    <property type="protein sequence ID" value="MDN5216536.1"/>
    <property type="molecule type" value="Genomic_DNA"/>
</dbReference>
<dbReference type="Pfam" id="PF08338">
    <property type="entry name" value="DUF1731"/>
    <property type="match status" value="1"/>
</dbReference>
<dbReference type="Gene3D" id="3.40.50.720">
    <property type="entry name" value="NAD(P)-binding Rossmann-like Domain"/>
    <property type="match status" value="1"/>
</dbReference>
<proteinExistence type="inferred from homology"/>
<dbReference type="RefSeq" id="WP_346761871.1">
    <property type="nucleotide sequence ID" value="NZ_JAUJEB010000009.1"/>
</dbReference>
<feature type="domain" description="DUF1731" evidence="3">
    <location>
        <begin position="254"/>
        <end position="299"/>
    </location>
</feature>
<evidence type="ECO:0000313" key="5">
    <source>
        <dbReference type="Proteomes" id="UP001172083"/>
    </source>
</evidence>
<evidence type="ECO:0000313" key="4">
    <source>
        <dbReference type="EMBL" id="MDN5216536.1"/>
    </source>
</evidence>
<accession>A0ABT8LHM7</accession>
<reference evidence="4" key="1">
    <citation type="submission" date="2023-06" db="EMBL/GenBank/DDBJ databases">
        <title>Genomic of Agaribacillus aureum.</title>
        <authorList>
            <person name="Wang G."/>
        </authorList>
    </citation>
    <scope>NUCLEOTIDE SEQUENCE</scope>
    <source>
        <strain evidence="4">BMA12</strain>
    </source>
</reference>
<sequence>MVKKILITGGTGLIGRKLTQLLLESGYQVAHVSRSKNTSTNPPTFAWDLNENYLDPEALNGVEAIINLAGASVADKKWSESYKKVILESRVKSTNLLFERLQKADHQVKVFLSASAVGIYPDDRGNQVFYEDGPHATNFLAEVTGAWEQEVDKIATLGIRTVKFRIGVVLSKSGGALSKMLLPIKLGLGAPLGSGQQYMSWIHELDLCRMFVFALENENLKGVYNAVSPEAKTNDEFSKAIAKSLNKPYFLPNIPGFLIKLMMGEMAGMVLGGNNVSCKKIQNAGFQFKFGKLNAALGELLVG</sequence>
<comment type="caution">
    <text evidence="4">The sequence shown here is derived from an EMBL/GenBank/DDBJ whole genome shotgun (WGS) entry which is preliminary data.</text>
</comment>
<keyword evidence="5" id="KW-1185">Reference proteome</keyword>
<evidence type="ECO:0000259" key="2">
    <source>
        <dbReference type="Pfam" id="PF01370"/>
    </source>
</evidence>
<evidence type="ECO:0000256" key="1">
    <source>
        <dbReference type="ARBA" id="ARBA00009353"/>
    </source>
</evidence>
<gene>
    <name evidence="4" type="ORF">QQ020_30990</name>
</gene>
<name>A0ABT8LHM7_9BACT</name>
<protein>
    <submittedName>
        <fullName evidence="4">TIGR01777 family oxidoreductase</fullName>
    </submittedName>
</protein>
<dbReference type="Proteomes" id="UP001172083">
    <property type="component" value="Unassembled WGS sequence"/>
</dbReference>
<dbReference type="InterPro" id="IPR010099">
    <property type="entry name" value="SDR39U1"/>
</dbReference>
<dbReference type="InterPro" id="IPR013549">
    <property type="entry name" value="DUF1731"/>
</dbReference>
<organism evidence="4 5">
    <name type="scientific">Agaribacillus aureus</name>
    <dbReference type="NCBI Taxonomy" id="3051825"/>
    <lineage>
        <taxon>Bacteria</taxon>
        <taxon>Pseudomonadati</taxon>
        <taxon>Bacteroidota</taxon>
        <taxon>Cytophagia</taxon>
        <taxon>Cytophagales</taxon>
        <taxon>Splendidivirgaceae</taxon>
        <taxon>Agaribacillus</taxon>
    </lineage>
</organism>
<evidence type="ECO:0000259" key="3">
    <source>
        <dbReference type="Pfam" id="PF08338"/>
    </source>
</evidence>
<feature type="domain" description="NAD-dependent epimerase/dehydratase" evidence="2">
    <location>
        <begin position="5"/>
        <end position="225"/>
    </location>
</feature>
<dbReference type="PANTHER" id="PTHR11092">
    <property type="entry name" value="SUGAR NUCLEOTIDE EPIMERASE RELATED"/>
    <property type="match status" value="1"/>
</dbReference>
<dbReference type="NCBIfam" id="TIGR01777">
    <property type="entry name" value="yfcH"/>
    <property type="match status" value="1"/>
</dbReference>